<dbReference type="AlphaFoldDB" id="A0A9P6NC43"/>
<evidence type="ECO:0000313" key="3">
    <source>
        <dbReference type="Proteomes" id="UP000886653"/>
    </source>
</evidence>
<dbReference type="EMBL" id="MU167406">
    <property type="protein sequence ID" value="KAG0141016.1"/>
    <property type="molecule type" value="Genomic_DNA"/>
</dbReference>
<comment type="caution">
    <text evidence="2">The sequence shown here is derived from an EMBL/GenBank/DDBJ whole genome shotgun (WGS) entry which is preliminary data.</text>
</comment>
<protein>
    <submittedName>
        <fullName evidence="2">Uncharacterized protein</fullName>
    </submittedName>
</protein>
<gene>
    <name evidence="2" type="ORF">CROQUDRAFT_99293</name>
</gene>
<feature type="compositionally biased region" description="Polar residues" evidence="1">
    <location>
        <begin position="10"/>
        <end position="37"/>
    </location>
</feature>
<organism evidence="2 3">
    <name type="scientific">Cronartium quercuum f. sp. fusiforme G11</name>
    <dbReference type="NCBI Taxonomy" id="708437"/>
    <lineage>
        <taxon>Eukaryota</taxon>
        <taxon>Fungi</taxon>
        <taxon>Dikarya</taxon>
        <taxon>Basidiomycota</taxon>
        <taxon>Pucciniomycotina</taxon>
        <taxon>Pucciniomycetes</taxon>
        <taxon>Pucciniales</taxon>
        <taxon>Coleosporiaceae</taxon>
        <taxon>Cronartium</taxon>
    </lineage>
</organism>
<accession>A0A9P6NC43</accession>
<name>A0A9P6NC43_9BASI</name>
<evidence type="ECO:0000313" key="2">
    <source>
        <dbReference type="EMBL" id="KAG0141016.1"/>
    </source>
</evidence>
<feature type="region of interest" description="Disordered" evidence="1">
    <location>
        <begin position="58"/>
        <end position="87"/>
    </location>
</feature>
<keyword evidence="3" id="KW-1185">Reference proteome</keyword>
<feature type="compositionally biased region" description="Polar residues" evidence="1">
    <location>
        <begin position="58"/>
        <end position="72"/>
    </location>
</feature>
<sequence>MAPQLDKLTSDQLPHDSSSIPEYSDSPIPSNTQLTPGTIQIDTSTLQVPAATGALKMSSSSSTPIFINTPPMTSRKKRKSSDQCVAKCPQRERLAHTSKAKDSSYTFTKKQSSCKLNRKMTTQWH</sequence>
<reference evidence="2" key="1">
    <citation type="submission" date="2013-11" db="EMBL/GenBank/DDBJ databases">
        <title>Genome sequence of the fusiform rust pathogen reveals effectors for host alternation and coevolution with pine.</title>
        <authorList>
            <consortium name="DOE Joint Genome Institute"/>
            <person name="Smith K."/>
            <person name="Pendleton A."/>
            <person name="Kubisiak T."/>
            <person name="Anderson C."/>
            <person name="Salamov A."/>
            <person name="Aerts A."/>
            <person name="Riley R."/>
            <person name="Clum A."/>
            <person name="Lindquist E."/>
            <person name="Ence D."/>
            <person name="Campbell M."/>
            <person name="Kronenberg Z."/>
            <person name="Feau N."/>
            <person name="Dhillon B."/>
            <person name="Hamelin R."/>
            <person name="Burleigh J."/>
            <person name="Smith J."/>
            <person name="Yandell M."/>
            <person name="Nelson C."/>
            <person name="Grigoriev I."/>
            <person name="Davis J."/>
        </authorList>
    </citation>
    <scope>NUCLEOTIDE SEQUENCE</scope>
    <source>
        <strain evidence="2">G11</strain>
    </source>
</reference>
<proteinExistence type="predicted"/>
<dbReference type="Proteomes" id="UP000886653">
    <property type="component" value="Unassembled WGS sequence"/>
</dbReference>
<feature type="region of interest" description="Disordered" evidence="1">
    <location>
        <begin position="1"/>
        <end position="37"/>
    </location>
</feature>
<evidence type="ECO:0000256" key="1">
    <source>
        <dbReference type="SAM" id="MobiDB-lite"/>
    </source>
</evidence>